<dbReference type="CDD" id="cd06225">
    <property type="entry name" value="HAMP"/>
    <property type="match status" value="1"/>
</dbReference>
<dbReference type="SUPFAM" id="SSF55874">
    <property type="entry name" value="ATPase domain of HSP90 chaperone/DNA topoisomerase II/histidine kinase"/>
    <property type="match status" value="1"/>
</dbReference>
<dbReference type="Gene3D" id="3.30.565.10">
    <property type="entry name" value="Histidine kinase-like ATPase, C-terminal domain"/>
    <property type="match status" value="1"/>
</dbReference>
<evidence type="ECO:0000256" key="11">
    <source>
        <dbReference type="SAM" id="Phobius"/>
    </source>
</evidence>
<evidence type="ECO:0000256" key="5">
    <source>
        <dbReference type="ARBA" id="ARBA00022679"/>
    </source>
</evidence>
<feature type="domain" description="Histidine kinase" evidence="12">
    <location>
        <begin position="229"/>
        <end position="415"/>
    </location>
</feature>
<dbReference type="CDD" id="cd00082">
    <property type="entry name" value="HisKA"/>
    <property type="match status" value="1"/>
</dbReference>
<feature type="transmembrane region" description="Helical" evidence="11">
    <location>
        <begin position="12"/>
        <end position="33"/>
    </location>
</feature>
<dbReference type="InterPro" id="IPR003660">
    <property type="entry name" value="HAMP_dom"/>
</dbReference>
<dbReference type="PANTHER" id="PTHR45436:SF5">
    <property type="entry name" value="SENSOR HISTIDINE KINASE TRCS"/>
    <property type="match status" value="1"/>
</dbReference>
<dbReference type="PROSITE" id="PS50885">
    <property type="entry name" value="HAMP"/>
    <property type="match status" value="1"/>
</dbReference>
<evidence type="ECO:0000256" key="2">
    <source>
        <dbReference type="ARBA" id="ARBA00004236"/>
    </source>
</evidence>
<keyword evidence="15" id="KW-1185">Reference proteome</keyword>
<dbReference type="GO" id="GO:0016301">
    <property type="term" value="F:kinase activity"/>
    <property type="evidence" value="ECO:0007669"/>
    <property type="project" value="UniProtKB-KW"/>
</dbReference>
<evidence type="ECO:0000256" key="6">
    <source>
        <dbReference type="ARBA" id="ARBA00022692"/>
    </source>
</evidence>
<dbReference type="RefSeq" id="WP_344846764.1">
    <property type="nucleotide sequence ID" value="NZ_BAABAA010000011.1"/>
</dbReference>
<feature type="transmembrane region" description="Helical" evidence="11">
    <location>
        <begin position="146"/>
        <end position="168"/>
    </location>
</feature>
<evidence type="ECO:0000313" key="14">
    <source>
        <dbReference type="EMBL" id="GAA3584754.1"/>
    </source>
</evidence>
<keyword evidence="7 14" id="KW-0418">Kinase</keyword>
<dbReference type="Gene3D" id="6.10.340.10">
    <property type="match status" value="1"/>
</dbReference>
<dbReference type="Pfam" id="PF00672">
    <property type="entry name" value="HAMP"/>
    <property type="match status" value="1"/>
</dbReference>
<dbReference type="InterPro" id="IPR004358">
    <property type="entry name" value="Sig_transdc_His_kin-like_C"/>
</dbReference>
<dbReference type="PANTHER" id="PTHR45436">
    <property type="entry name" value="SENSOR HISTIDINE KINASE YKOH"/>
    <property type="match status" value="1"/>
</dbReference>
<keyword evidence="8 11" id="KW-1133">Transmembrane helix</keyword>
<keyword evidence="4" id="KW-0597">Phosphoprotein</keyword>
<accession>A0ABP6YNV4</accession>
<keyword evidence="5" id="KW-0808">Transferase</keyword>
<proteinExistence type="predicted"/>
<comment type="caution">
    <text evidence="14">The sequence shown here is derived from an EMBL/GenBank/DDBJ whole genome shotgun (WGS) entry which is preliminary data.</text>
</comment>
<dbReference type="InterPro" id="IPR036890">
    <property type="entry name" value="HATPase_C_sf"/>
</dbReference>
<dbReference type="EC" id="2.7.13.3" evidence="3"/>
<keyword evidence="10 11" id="KW-0472">Membrane</keyword>
<comment type="catalytic activity">
    <reaction evidence="1">
        <text>ATP + protein L-histidine = ADP + protein N-phospho-L-histidine.</text>
        <dbReference type="EC" id="2.7.13.3"/>
    </reaction>
</comment>
<dbReference type="Pfam" id="PF00512">
    <property type="entry name" value="HisKA"/>
    <property type="match status" value="1"/>
</dbReference>
<dbReference type="Pfam" id="PF02518">
    <property type="entry name" value="HATPase_c"/>
    <property type="match status" value="1"/>
</dbReference>
<dbReference type="InterPro" id="IPR036097">
    <property type="entry name" value="HisK_dim/P_sf"/>
</dbReference>
<dbReference type="InterPro" id="IPR005467">
    <property type="entry name" value="His_kinase_dom"/>
</dbReference>
<dbReference type="PRINTS" id="PR00344">
    <property type="entry name" value="BCTRLSENSOR"/>
</dbReference>
<comment type="subcellular location">
    <subcellularLocation>
        <location evidence="2">Cell membrane</location>
    </subcellularLocation>
</comment>
<gene>
    <name evidence="14" type="ORF">GCM10022235_64040</name>
</gene>
<evidence type="ECO:0000256" key="3">
    <source>
        <dbReference type="ARBA" id="ARBA00012438"/>
    </source>
</evidence>
<evidence type="ECO:0000256" key="4">
    <source>
        <dbReference type="ARBA" id="ARBA00022553"/>
    </source>
</evidence>
<feature type="domain" description="HAMP" evidence="13">
    <location>
        <begin position="169"/>
        <end position="221"/>
    </location>
</feature>
<evidence type="ECO:0000259" key="12">
    <source>
        <dbReference type="PROSITE" id="PS50109"/>
    </source>
</evidence>
<evidence type="ECO:0000259" key="13">
    <source>
        <dbReference type="PROSITE" id="PS50885"/>
    </source>
</evidence>
<protein>
    <recommendedName>
        <fullName evidence="3">histidine kinase</fullName>
        <ecNumber evidence="3">2.7.13.3</ecNumber>
    </recommendedName>
</protein>
<dbReference type="InterPro" id="IPR050428">
    <property type="entry name" value="TCS_sensor_his_kinase"/>
</dbReference>
<sequence>MGLTGFRGRIVSLAVLTATLVVAVFVVLSHVLLTRSADADTRTLARTRVEAVAGTVQVHNGKVRLVEGTGDAFDTVAWVYEDGRLIDGAEHPTDAVSLLGAAGRHEFRVTGRYLLYAEPLPVQGHRVTVVVTVDLAPYEHSEQRSLMMSLALGALAVALAGFIAHLGVNRALRVVQRMSALADEWGDHDPARRFGLESRDEFGELARTFDRLLDRVSETIADERRLTDEIAHELRTPIAVLRGEAQFAELSSTRIEPQLVRTEADRLDTAVSTILDAARSRNRQAQTCRLTVALRGATQRHDVYLGSAPEVDVAVPADVVVSVLTPLLDNAVRHARTAASVQVETCGEHVLVHVLDDGPGFRPDDLERVFEPGHSTADGHGLGLAVVRRIANATGLGVRAVADGRGHVEVRFPAA</sequence>
<dbReference type="SUPFAM" id="SSF47384">
    <property type="entry name" value="Homodimeric domain of signal transducing histidine kinase"/>
    <property type="match status" value="1"/>
</dbReference>
<reference evidence="15" key="1">
    <citation type="journal article" date="2019" name="Int. J. Syst. Evol. Microbiol.">
        <title>The Global Catalogue of Microorganisms (GCM) 10K type strain sequencing project: providing services to taxonomists for standard genome sequencing and annotation.</title>
        <authorList>
            <consortium name="The Broad Institute Genomics Platform"/>
            <consortium name="The Broad Institute Genome Sequencing Center for Infectious Disease"/>
            <person name="Wu L."/>
            <person name="Ma J."/>
        </authorList>
    </citation>
    <scope>NUCLEOTIDE SEQUENCE [LARGE SCALE GENOMIC DNA]</scope>
    <source>
        <strain evidence="15">JCM 16928</strain>
    </source>
</reference>
<evidence type="ECO:0000256" key="7">
    <source>
        <dbReference type="ARBA" id="ARBA00022777"/>
    </source>
</evidence>
<dbReference type="InterPro" id="IPR003661">
    <property type="entry name" value="HisK_dim/P_dom"/>
</dbReference>
<evidence type="ECO:0000313" key="15">
    <source>
        <dbReference type="Proteomes" id="UP001501222"/>
    </source>
</evidence>
<evidence type="ECO:0000256" key="10">
    <source>
        <dbReference type="ARBA" id="ARBA00023136"/>
    </source>
</evidence>
<organism evidence="14 15">
    <name type="scientific">Kribbella ginsengisoli</name>
    <dbReference type="NCBI Taxonomy" id="363865"/>
    <lineage>
        <taxon>Bacteria</taxon>
        <taxon>Bacillati</taxon>
        <taxon>Actinomycetota</taxon>
        <taxon>Actinomycetes</taxon>
        <taxon>Propionibacteriales</taxon>
        <taxon>Kribbellaceae</taxon>
        <taxon>Kribbella</taxon>
    </lineage>
</organism>
<keyword evidence="6 11" id="KW-0812">Transmembrane</keyword>
<dbReference type="SMART" id="SM00304">
    <property type="entry name" value="HAMP"/>
    <property type="match status" value="1"/>
</dbReference>
<dbReference type="PROSITE" id="PS50109">
    <property type="entry name" value="HIS_KIN"/>
    <property type="match status" value="1"/>
</dbReference>
<evidence type="ECO:0000256" key="1">
    <source>
        <dbReference type="ARBA" id="ARBA00000085"/>
    </source>
</evidence>
<dbReference type="Gene3D" id="1.10.287.130">
    <property type="match status" value="1"/>
</dbReference>
<name>A0ABP6YNV4_9ACTN</name>
<evidence type="ECO:0000256" key="9">
    <source>
        <dbReference type="ARBA" id="ARBA00023012"/>
    </source>
</evidence>
<dbReference type="EMBL" id="BAABAA010000011">
    <property type="protein sequence ID" value="GAA3584754.1"/>
    <property type="molecule type" value="Genomic_DNA"/>
</dbReference>
<dbReference type="InterPro" id="IPR003594">
    <property type="entry name" value="HATPase_dom"/>
</dbReference>
<evidence type="ECO:0000256" key="8">
    <source>
        <dbReference type="ARBA" id="ARBA00022989"/>
    </source>
</evidence>
<dbReference type="SMART" id="SM00388">
    <property type="entry name" value="HisKA"/>
    <property type="match status" value="1"/>
</dbReference>
<dbReference type="SMART" id="SM00387">
    <property type="entry name" value="HATPase_c"/>
    <property type="match status" value="1"/>
</dbReference>
<keyword evidence="9" id="KW-0902">Two-component regulatory system</keyword>
<dbReference type="Proteomes" id="UP001501222">
    <property type="component" value="Unassembled WGS sequence"/>
</dbReference>